<accession>A0A2I9CWJ9</accession>
<gene>
    <name evidence="2" type="ORF">DAERI_080190</name>
</gene>
<name>A0A2I9CWJ9_9DEIO</name>
<organism evidence="2 3">
    <name type="scientific">Deinococcus aerius</name>
    <dbReference type="NCBI Taxonomy" id="200253"/>
    <lineage>
        <taxon>Bacteria</taxon>
        <taxon>Thermotogati</taxon>
        <taxon>Deinococcota</taxon>
        <taxon>Deinococci</taxon>
        <taxon>Deinococcales</taxon>
        <taxon>Deinococcaceae</taxon>
        <taxon>Deinococcus</taxon>
    </lineage>
</organism>
<dbReference type="SUPFAM" id="SSF88723">
    <property type="entry name" value="PIN domain-like"/>
    <property type="match status" value="1"/>
</dbReference>
<dbReference type="InterPro" id="IPR002716">
    <property type="entry name" value="PIN_dom"/>
</dbReference>
<dbReference type="CDD" id="cd09872">
    <property type="entry name" value="PIN_Sll0205-like"/>
    <property type="match status" value="1"/>
</dbReference>
<dbReference type="InterPro" id="IPR052919">
    <property type="entry name" value="TA_system_RNase"/>
</dbReference>
<keyword evidence="3" id="KW-1185">Reference proteome</keyword>
<dbReference type="AlphaFoldDB" id="A0A2I9CWJ9"/>
<protein>
    <submittedName>
        <fullName evidence="2">PilT protein domain protein</fullName>
    </submittedName>
</protein>
<reference evidence="3" key="1">
    <citation type="submission" date="2018-01" db="EMBL/GenBank/DDBJ databases">
        <title>Draft Genome Sequence of the Radioresistant Bacterium Deinococcus aerius TR0125, Isolated from the Higher Atmosphere above Japan.</title>
        <authorList>
            <person name="Satoh K."/>
            <person name="Arai H."/>
            <person name="Sanzen T."/>
            <person name="Kawaguchi Y."/>
            <person name="Hayashi H."/>
            <person name="Yokobori S."/>
            <person name="Yamagishi A."/>
            <person name="Oono Y."/>
            <person name="Narumi I."/>
        </authorList>
    </citation>
    <scope>NUCLEOTIDE SEQUENCE [LARGE SCALE GENOMIC DNA]</scope>
    <source>
        <strain evidence="3">TR0125</strain>
    </source>
</reference>
<dbReference type="EMBL" id="BFAG01000008">
    <property type="protein sequence ID" value="GBF06399.1"/>
    <property type="molecule type" value="Genomic_DNA"/>
</dbReference>
<sequence>MKARYLLDTHTFAWAVGAPELLSEHVRALLRDPGNTVLISAASIWEMSIKHHLGKWPEVAPFLDEAHYRQLTTRLRAGELPIGHAHARLAGQWNVTHRDPFDRVLAAQATFEGVPILSKDPLLDLFPTVRVW</sequence>
<dbReference type="Proteomes" id="UP000236569">
    <property type="component" value="Unassembled WGS sequence"/>
</dbReference>
<dbReference type="Gene3D" id="3.40.50.1010">
    <property type="entry name" value="5'-nuclease"/>
    <property type="match status" value="1"/>
</dbReference>
<dbReference type="InterPro" id="IPR029060">
    <property type="entry name" value="PIN-like_dom_sf"/>
</dbReference>
<comment type="caution">
    <text evidence="2">The sequence shown here is derived from an EMBL/GenBank/DDBJ whole genome shotgun (WGS) entry which is preliminary data.</text>
</comment>
<dbReference type="RefSeq" id="WP_103129765.1">
    <property type="nucleotide sequence ID" value="NZ_BFAG01000008.1"/>
</dbReference>
<dbReference type="PANTHER" id="PTHR36173">
    <property type="entry name" value="RIBONUCLEASE VAPC16-RELATED"/>
    <property type="match status" value="1"/>
</dbReference>
<dbReference type="PANTHER" id="PTHR36173:SF2">
    <property type="entry name" value="RIBONUCLEASE VAPC16"/>
    <property type="match status" value="1"/>
</dbReference>
<evidence type="ECO:0000313" key="3">
    <source>
        <dbReference type="Proteomes" id="UP000236569"/>
    </source>
</evidence>
<dbReference type="InterPro" id="IPR041705">
    <property type="entry name" value="PIN_Sll0205"/>
</dbReference>
<evidence type="ECO:0000259" key="1">
    <source>
        <dbReference type="Pfam" id="PF01850"/>
    </source>
</evidence>
<dbReference type="Pfam" id="PF01850">
    <property type="entry name" value="PIN"/>
    <property type="match status" value="1"/>
</dbReference>
<dbReference type="OrthoDB" id="9798990at2"/>
<feature type="domain" description="PIN" evidence="1">
    <location>
        <begin position="5"/>
        <end position="121"/>
    </location>
</feature>
<proteinExistence type="predicted"/>
<evidence type="ECO:0000313" key="2">
    <source>
        <dbReference type="EMBL" id="GBF06399.1"/>
    </source>
</evidence>